<dbReference type="InterPro" id="IPR000719">
    <property type="entry name" value="Prot_kinase_dom"/>
</dbReference>
<dbReference type="Pfam" id="PF07714">
    <property type="entry name" value="PK_Tyr_Ser-Thr"/>
    <property type="match status" value="1"/>
</dbReference>
<evidence type="ECO:0000256" key="6">
    <source>
        <dbReference type="ARBA" id="ARBA00022777"/>
    </source>
</evidence>
<evidence type="ECO:0000256" key="3">
    <source>
        <dbReference type="ARBA" id="ARBA00010886"/>
    </source>
</evidence>
<keyword evidence="8" id="KW-0963">Cytoplasm</keyword>
<reference evidence="10" key="1">
    <citation type="submission" date="2013-08" db="EMBL/GenBank/DDBJ databases">
        <authorList>
            <person name="Mendez C."/>
            <person name="Richter M."/>
            <person name="Ferrer M."/>
            <person name="Sanchez J."/>
        </authorList>
    </citation>
    <scope>NUCLEOTIDE SEQUENCE</scope>
</reference>
<reference evidence="10" key="2">
    <citation type="journal article" date="2014" name="ISME J.">
        <title>Microbial stratification in low pH oxic and suboxic macroscopic growths along an acid mine drainage.</title>
        <authorList>
            <person name="Mendez-Garcia C."/>
            <person name="Mesa V."/>
            <person name="Sprenger R.R."/>
            <person name="Richter M."/>
            <person name="Diez M.S."/>
            <person name="Solano J."/>
            <person name="Bargiela R."/>
            <person name="Golyshina O.V."/>
            <person name="Manteca A."/>
            <person name="Ramos J.L."/>
            <person name="Gallego J.R."/>
            <person name="Llorente I."/>
            <person name="Martins Dos Santos V.A."/>
            <person name="Jensen O.N."/>
            <person name="Pelaez A.I."/>
            <person name="Sanchez J."/>
            <person name="Ferrer M."/>
        </authorList>
    </citation>
    <scope>NUCLEOTIDE SEQUENCE</scope>
</reference>
<dbReference type="PANTHER" id="PTHR43289">
    <property type="entry name" value="MITOGEN-ACTIVATED PROTEIN KINASE KINASE KINASE 20-RELATED"/>
    <property type="match status" value="1"/>
</dbReference>
<dbReference type="SUPFAM" id="SSF56112">
    <property type="entry name" value="Protein kinase-like (PK-like)"/>
    <property type="match status" value="1"/>
</dbReference>
<keyword evidence="6 10" id="KW-0418">Kinase</keyword>
<dbReference type="PANTHER" id="PTHR43289:SF6">
    <property type="entry name" value="SERINE_THREONINE-PROTEIN KINASE NEKL-3"/>
    <property type="match status" value="1"/>
</dbReference>
<dbReference type="PROSITE" id="PS50011">
    <property type="entry name" value="PROTEIN_KINASE_DOM"/>
    <property type="match status" value="1"/>
</dbReference>
<keyword evidence="5" id="KW-0547">Nucleotide-binding</keyword>
<sequence length="74" mass="8189">MADVFEAHDLLLDRSVALKVLFSELSTNATFVERFRREAQAAAALAHPNIVSVYDWGPANGTYYIVMELITGTT</sequence>
<comment type="caution">
    <text evidence="10">The sequence shown here is derived from an EMBL/GenBank/DDBJ whole genome shotgun (WGS) entry which is preliminary data.</text>
</comment>
<organism evidence="10">
    <name type="scientific">mine drainage metagenome</name>
    <dbReference type="NCBI Taxonomy" id="410659"/>
    <lineage>
        <taxon>unclassified sequences</taxon>
        <taxon>metagenomes</taxon>
        <taxon>ecological metagenomes</taxon>
    </lineage>
</organism>
<protein>
    <submittedName>
        <fullName evidence="10">Serine/threonine protein kinase</fullName>
    </submittedName>
</protein>
<evidence type="ECO:0000256" key="4">
    <source>
        <dbReference type="ARBA" id="ARBA00022679"/>
    </source>
</evidence>
<comment type="similarity">
    <text evidence="3">Belongs to the protein kinase superfamily. NEK Ser/Thr protein kinase family. NIMA subfamily.</text>
</comment>
<dbReference type="GO" id="GO:0004674">
    <property type="term" value="F:protein serine/threonine kinase activity"/>
    <property type="evidence" value="ECO:0007669"/>
    <property type="project" value="UniProtKB-KW"/>
</dbReference>
<evidence type="ECO:0000256" key="8">
    <source>
        <dbReference type="ARBA" id="ARBA00023212"/>
    </source>
</evidence>
<proteinExistence type="inferred from homology"/>
<keyword evidence="10" id="KW-0723">Serine/threonine-protein kinase</keyword>
<accession>T0ZTY8</accession>
<feature type="domain" description="Protein kinase" evidence="9">
    <location>
        <begin position="1"/>
        <end position="74"/>
    </location>
</feature>
<keyword evidence="4" id="KW-0808">Transferase</keyword>
<keyword evidence="8" id="KW-0206">Cytoskeleton</keyword>
<gene>
    <name evidence="10" type="ORF">B1A_19085</name>
</gene>
<evidence type="ECO:0000256" key="1">
    <source>
        <dbReference type="ARBA" id="ARBA00004300"/>
    </source>
</evidence>
<name>T0ZTY8_9ZZZZ</name>
<dbReference type="InterPro" id="IPR001245">
    <property type="entry name" value="Ser-Thr/Tyr_kinase_cat_dom"/>
</dbReference>
<dbReference type="InterPro" id="IPR011009">
    <property type="entry name" value="Kinase-like_dom_sf"/>
</dbReference>
<feature type="non-terminal residue" evidence="10">
    <location>
        <position position="74"/>
    </location>
</feature>
<evidence type="ECO:0000259" key="9">
    <source>
        <dbReference type="PROSITE" id="PS50011"/>
    </source>
</evidence>
<dbReference type="EMBL" id="AUZX01014080">
    <property type="protein sequence ID" value="EQD33345.1"/>
    <property type="molecule type" value="Genomic_DNA"/>
</dbReference>
<evidence type="ECO:0000256" key="7">
    <source>
        <dbReference type="ARBA" id="ARBA00022840"/>
    </source>
</evidence>
<evidence type="ECO:0000256" key="2">
    <source>
        <dbReference type="ARBA" id="ARBA00004647"/>
    </source>
</evidence>
<evidence type="ECO:0000313" key="10">
    <source>
        <dbReference type="EMBL" id="EQD33345.1"/>
    </source>
</evidence>
<dbReference type="GO" id="GO:0005524">
    <property type="term" value="F:ATP binding"/>
    <property type="evidence" value="ECO:0007669"/>
    <property type="project" value="UniProtKB-KW"/>
</dbReference>
<comment type="subcellular location">
    <subcellularLocation>
        <location evidence="1">Cytoplasm</location>
        <location evidence="1">Cytoskeleton</location>
        <location evidence="1">Microtubule organizing center</location>
        <location evidence="1">Centrosome</location>
    </subcellularLocation>
    <subcellularLocation>
        <location evidence="2">Cytoplasm</location>
        <location evidence="2">Cytoskeleton</location>
        <location evidence="2">Spindle pole</location>
    </subcellularLocation>
</comment>
<keyword evidence="7" id="KW-0067">ATP-binding</keyword>
<evidence type="ECO:0000256" key="5">
    <source>
        <dbReference type="ARBA" id="ARBA00022741"/>
    </source>
</evidence>
<dbReference type="Gene3D" id="3.30.200.20">
    <property type="entry name" value="Phosphorylase Kinase, domain 1"/>
    <property type="match status" value="1"/>
</dbReference>
<dbReference type="AlphaFoldDB" id="T0ZTY8"/>